<keyword evidence="1" id="KW-0812">Transmembrane</keyword>
<evidence type="ECO:0000256" key="1">
    <source>
        <dbReference type="SAM" id="Phobius"/>
    </source>
</evidence>
<sequence>MGWFHGDKGYISDLLKRRFSNKGVTLITGVKKDMKSKVTKLWNCLMLRKRFIISTIFDQLKIYPKSGIFGTVIVSALWLIYWRGLSRIHFN</sequence>
<gene>
    <name evidence="3" type="ORF">BTN49_2842</name>
</gene>
<keyword evidence="1" id="KW-1133">Transmembrane helix</keyword>
<evidence type="ECO:0000259" key="2">
    <source>
        <dbReference type="Pfam" id="PF13612"/>
    </source>
</evidence>
<evidence type="ECO:0000313" key="4">
    <source>
        <dbReference type="Proteomes" id="UP000219020"/>
    </source>
</evidence>
<organism evidence="3 4">
    <name type="scientific">Candidatus Enterovibrio escicola</name>
    <dbReference type="NCBI Taxonomy" id="1927127"/>
    <lineage>
        <taxon>Bacteria</taxon>
        <taxon>Pseudomonadati</taxon>
        <taxon>Pseudomonadota</taxon>
        <taxon>Gammaproteobacteria</taxon>
        <taxon>Vibrionales</taxon>
        <taxon>Vibrionaceae</taxon>
        <taxon>Enterovibrio</taxon>
    </lineage>
</organism>
<accession>A0A2A5T0A8</accession>
<keyword evidence="4" id="KW-1185">Reference proteome</keyword>
<dbReference type="InterPro" id="IPR025668">
    <property type="entry name" value="Tnp_DDE_dom"/>
</dbReference>
<keyword evidence="1" id="KW-0472">Membrane</keyword>
<dbReference type="Proteomes" id="UP000219020">
    <property type="component" value="Unassembled WGS sequence"/>
</dbReference>
<dbReference type="AlphaFoldDB" id="A0A2A5T0A8"/>
<dbReference type="EMBL" id="NBYY01000033">
    <property type="protein sequence ID" value="PCS21593.1"/>
    <property type="molecule type" value="Genomic_DNA"/>
</dbReference>
<name>A0A2A5T0A8_9GAMM</name>
<feature type="transmembrane region" description="Helical" evidence="1">
    <location>
        <begin position="62"/>
        <end position="82"/>
    </location>
</feature>
<comment type="caution">
    <text evidence="3">The sequence shown here is derived from an EMBL/GenBank/DDBJ whole genome shotgun (WGS) entry which is preliminary data.</text>
</comment>
<proteinExistence type="predicted"/>
<protein>
    <recommendedName>
        <fullName evidence="2">Transposase DDE domain-containing protein</fullName>
    </recommendedName>
</protein>
<dbReference type="RefSeq" id="WP_199399569.1">
    <property type="nucleotide sequence ID" value="NZ_RPGC01000008.1"/>
</dbReference>
<feature type="domain" description="Transposase DDE" evidence="2">
    <location>
        <begin position="2"/>
        <end position="62"/>
    </location>
</feature>
<reference evidence="4" key="1">
    <citation type="submission" date="2017-04" db="EMBL/GenBank/DDBJ databases">
        <title>Genome evolution of the luminous symbionts of deep sea anglerfish.</title>
        <authorList>
            <person name="Hendry T.A."/>
        </authorList>
    </citation>
    <scope>NUCLEOTIDE SEQUENCE [LARGE SCALE GENOMIC DNA]</scope>
</reference>
<evidence type="ECO:0000313" key="3">
    <source>
        <dbReference type="EMBL" id="PCS21593.1"/>
    </source>
</evidence>
<dbReference type="Pfam" id="PF13612">
    <property type="entry name" value="DDE_Tnp_1_3"/>
    <property type="match status" value="1"/>
</dbReference>